<gene>
    <name evidence="7" type="ORF">GCM10011519_23210</name>
</gene>
<proteinExistence type="predicted"/>
<dbReference type="GO" id="GO:0015074">
    <property type="term" value="P:DNA integration"/>
    <property type="evidence" value="ECO:0007669"/>
    <property type="project" value="UniProtKB-KW"/>
</dbReference>
<evidence type="ECO:0000259" key="6">
    <source>
        <dbReference type="PROSITE" id="PS51900"/>
    </source>
</evidence>
<dbReference type="InterPro" id="IPR011010">
    <property type="entry name" value="DNA_brk_join_enz"/>
</dbReference>
<name>A0A917F5G4_9ACTN</name>
<comment type="caution">
    <text evidence="7">The sequence shown here is derived from an EMBL/GenBank/DDBJ whole genome shotgun (WGS) entry which is preliminary data.</text>
</comment>
<evidence type="ECO:0000256" key="1">
    <source>
        <dbReference type="ARBA" id="ARBA00022908"/>
    </source>
</evidence>
<dbReference type="InterPro" id="IPR050090">
    <property type="entry name" value="Tyrosine_recombinase_XerCD"/>
</dbReference>
<evidence type="ECO:0000313" key="7">
    <source>
        <dbReference type="EMBL" id="GGF48537.1"/>
    </source>
</evidence>
<dbReference type="PANTHER" id="PTHR30349">
    <property type="entry name" value="PHAGE INTEGRASE-RELATED"/>
    <property type="match status" value="1"/>
</dbReference>
<dbReference type="Gene3D" id="1.10.443.10">
    <property type="entry name" value="Intergrase catalytic core"/>
    <property type="match status" value="1"/>
</dbReference>
<dbReference type="PROSITE" id="PS51900">
    <property type="entry name" value="CB"/>
    <property type="match status" value="1"/>
</dbReference>
<dbReference type="CDD" id="cd01189">
    <property type="entry name" value="INT_ICEBs1_C_like"/>
    <property type="match status" value="1"/>
</dbReference>
<sequence>MVRPRKTAGETTSTIYRGADGSWHARVTVGKRPDGSVDRKHLQRRTKTELRDAVRDLERLRDTRRYVRTDDDCTLSAWLEQWLGTVLPMTARWKTLSTYRSQMQRHVIPVLGGWRLSELQPEQLEEHYRQMSADGCSVHTVRAVHRVLRSALNEAVRRRRLGANPALIARPPRLDDVEVEPLTIAESRKVLAAAQSTPHPPRWSIALSLGLRQGEALGLLWGDVDLERGELRVRRSVQRHTWEHGCAGSDGCPTCGQRRGAECPGRANGGLVLVAPKTNASCRTIVLPGPLRDELAAHRAQLNRRRLAAGTSWDTTHDLVFPTNTGGLIDPKDDHRDWKTLLKRAGVHVVRLHDARHTAATLLLVQGVDIRTVMSIMGWTEMATAQRYTHAVDELRRRAAQQMGSLLWEQSSF</sequence>
<reference evidence="7" key="2">
    <citation type="submission" date="2020-09" db="EMBL/GenBank/DDBJ databases">
        <authorList>
            <person name="Sun Q."/>
            <person name="Zhou Y."/>
        </authorList>
    </citation>
    <scope>NUCLEOTIDE SEQUENCE</scope>
    <source>
        <strain evidence="7">CGMCC 1.16067</strain>
    </source>
</reference>
<dbReference type="Pfam" id="PF00589">
    <property type="entry name" value="Phage_integrase"/>
    <property type="match status" value="1"/>
</dbReference>
<dbReference type="GO" id="GO:0003677">
    <property type="term" value="F:DNA binding"/>
    <property type="evidence" value="ECO:0007669"/>
    <property type="project" value="UniProtKB-UniRule"/>
</dbReference>
<dbReference type="AlphaFoldDB" id="A0A917F5G4"/>
<feature type="domain" description="Tyr recombinase" evidence="5">
    <location>
        <begin position="177"/>
        <end position="401"/>
    </location>
</feature>
<keyword evidence="2 4" id="KW-0238">DNA-binding</keyword>
<dbReference type="Proteomes" id="UP000649179">
    <property type="component" value="Unassembled WGS sequence"/>
</dbReference>
<dbReference type="GO" id="GO:0006310">
    <property type="term" value="P:DNA recombination"/>
    <property type="evidence" value="ECO:0007669"/>
    <property type="project" value="UniProtKB-KW"/>
</dbReference>
<keyword evidence="8" id="KW-1185">Reference proteome</keyword>
<evidence type="ECO:0000256" key="4">
    <source>
        <dbReference type="PROSITE-ProRule" id="PRU01248"/>
    </source>
</evidence>
<dbReference type="Pfam" id="PF14659">
    <property type="entry name" value="Phage_int_SAM_3"/>
    <property type="match status" value="1"/>
</dbReference>
<dbReference type="PANTHER" id="PTHR30349:SF91">
    <property type="entry name" value="INTA PROTEIN"/>
    <property type="match status" value="1"/>
</dbReference>
<evidence type="ECO:0000256" key="3">
    <source>
        <dbReference type="ARBA" id="ARBA00023172"/>
    </source>
</evidence>
<dbReference type="InterPro" id="IPR013762">
    <property type="entry name" value="Integrase-like_cat_sf"/>
</dbReference>
<dbReference type="PROSITE" id="PS51898">
    <property type="entry name" value="TYR_RECOMBINASE"/>
    <property type="match status" value="1"/>
</dbReference>
<dbReference type="EMBL" id="BMKQ01000001">
    <property type="protein sequence ID" value="GGF48537.1"/>
    <property type="molecule type" value="Genomic_DNA"/>
</dbReference>
<accession>A0A917F5G4</accession>
<evidence type="ECO:0000256" key="2">
    <source>
        <dbReference type="ARBA" id="ARBA00023125"/>
    </source>
</evidence>
<organism evidence="7 8">
    <name type="scientific">Marmoricola endophyticus</name>
    <dbReference type="NCBI Taxonomy" id="2040280"/>
    <lineage>
        <taxon>Bacteria</taxon>
        <taxon>Bacillati</taxon>
        <taxon>Actinomycetota</taxon>
        <taxon>Actinomycetes</taxon>
        <taxon>Propionibacteriales</taxon>
        <taxon>Nocardioidaceae</taxon>
        <taxon>Marmoricola</taxon>
    </lineage>
</organism>
<protein>
    <submittedName>
        <fullName evidence="7">Site-specific integrase</fullName>
    </submittedName>
</protein>
<feature type="domain" description="Core-binding (CB)" evidence="6">
    <location>
        <begin position="73"/>
        <end position="156"/>
    </location>
</feature>
<dbReference type="InterPro" id="IPR002104">
    <property type="entry name" value="Integrase_catalytic"/>
</dbReference>
<reference evidence="7" key="1">
    <citation type="journal article" date="2014" name="Int. J. Syst. Evol. Microbiol.">
        <title>Complete genome sequence of Corynebacterium casei LMG S-19264T (=DSM 44701T), isolated from a smear-ripened cheese.</title>
        <authorList>
            <consortium name="US DOE Joint Genome Institute (JGI-PGF)"/>
            <person name="Walter F."/>
            <person name="Albersmeier A."/>
            <person name="Kalinowski J."/>
            <person name="Ruckert C."/>
        </authorList>
    </citation>
    <scope>NUCLEOTIDE SEQUENCE</scope>
    <source>
        <strain evidence="7">CGMCC 1.16067</strain>
    </source>
</reference>
<evidence type="ECO:0000259" key="5">
    <source>
        <dbReference type="PROSITE" id="PS51898"/>
    </source>
</evidence>
<dbReference type="SUPFAM" id="SSF56349">
    <property type="entry name" value="DNA breaking-rejoining enzymes"/>
    <property type="match status" value="1"/>
</dbReference>
<evidence type="ECO:0000313" key="8">
    <source>
        <dbReference type="Proteomes" id="UP000649179"/>
    </source>
</evidence>
<dbReference type="InterPro" id="IPR004107">
    <property type="entry name" value="Integrase_SAM-like_N"/>
</dbReference>
<dbReference type="InterPro" id="IPR044068">
    <property type="entry name" value="CB"/>
</dbReference>
<keyword evidence="1" id="KW-0229">DNA integration</keyword>
<dbReference type="Gene3D" id="1.10.150.130">
    <property type="match status" value="1"/>
</dbReference>
<dbReference type="InterPro" id="IPR010998">
    <property type="entry name" value="Integrase_recombinase_N"/>
</dbReference>
<keyword evidence="3" id="KW-0233">DNA recombination</keyword>